<evidence type="ECO:0000256" key="7">
    <source>
        <dbReference type="ARBA" id="ARBA00022989"/>
    </source>
</evidence>
<dbReference type="GO" id="GO:0005743">
    <property type="term" value="C:mitochondrial inner membrane"/>
    <property type="evidence" value="ECO:0007669"/>
    <property type="project" value="UniProtKB-SubCell"/>
</dbReference>
<evidence type="ECO:0000256" key="3">
    <source>
        <dbReference type="ARBA" id="ARBA00022448"/>
    </source>
</evidence>
<dbReference type="InterPro" id="IPR023395">
    <property type="entry name" value="MCP_dom_sf"/>
</dbReference>
<dbReference type="InterPro" id="IPR018108">
    <property type="entry name" value="MCP_transmembrane"/>
</dbReference>
<dbReference type="AlphaFoldDB" id="A0A3S4QDD4"/>
<protein>
    <submittedName>
        <fullName evidence="12">Solute carrier family 25 member 36-like protein</fullName>
    </submittedName>
</protein>
<evidence type="ECO:0000256" key="1">
    <source>
        <dbReference type="ARBA" id="ARBA00004448"/>
    </source>
</evidence>
<accession>A0A3S4QDD4</accession>
<keyword evidence="3 11" id="KW-0813">Transport</keyword>
<dbReference type="SUPFAM" id="SSF103506">
    <property type="entry name" value="Mitochondrial carrier"/>
    <property type="match status" value="1"/>
</dbReference>
<evidence type="ECO:0000256" key="10">
    <source>
        <dbReference type="PROSITE-ProRule" id="PRU00282"/>
    </source>
</evidence>
<dbReference type="Proteomes" id="UP000285301">
    <property type="component" value="Unassembled WGS sequence"/>
</dbReference>
<evidence type="ECO:0000256" key="4">
    <source>
        <dbReference type="ARBA" id="ARBA00022692"/>
    </source>
</evidence>
<dbReference type="STRING" id="1965070.A0A3S4QDD4"/>
<dbReference type="InterPro" id="IPR049562">
    <property type="entry name" value="SLC25A33/36-like"/>
</dbReference>
<evidence type="ECO:0000313" key="13">
    <source>
        <dbReference type="Proteomes" id="UP000285301"/>
    </source>
</evidence>
<dbReference type="GO" id="GO:0015218">
    <property type="term" value="F:pyrimidine nucleotide transmembrane transporter activity"/>
    <property type="evidence" value="ECO:0007669"/>
    <property type="project" value="InterPro"/>
</dbReference>
<comment type="caution">
    <text evidence="12">The sequence shown here is derived from an EMBL/GenBank/DDBJ whole genome shotgun (WGS) entry which is preliminary data.</text>
</comment>
<name>A0A3S4QDD4_9ACAR</name>
<keyword evidence="13" id="KW-1185">Reference proteome</keyword>
<evidence type="ECO:0000256" key="8">
    <source>
        <dbReference type="ARBA" id="ARBA00023128"/>
    </source>
</evidence>
<gene>
    <name evidence="12" type="ORF">B4U79_11521</name>
</gene>
<reference evidence="12 13" key="1">
    <citation type="journal article" date="2018" name="Gigascience">
        <title>Genomes of trombidid mites reveal novel predicted allergens and laterally-transferred genes associated with secondary metabolism.</title>
        <authorList>
            <person name="Dong X."/>
            <person name="Chaisiri K."/>
            <person name="Xia D."/>
            <person name="Armstrong S.D."/>
            <person name="Fang Y."/>
            <person name="Donnelly M.J."/>
            <person name="Kadowaki T."/>
            <person name="McGarry J.W."/>
            <person name="Darby A.C."/>
            <person name="Makepeace B.L."/>
        </authorList>
    </citation>
    <scope>NUCLEOTIDE SEQUENCE [LARGE SCALE GENOMIC DNA]</scope>
    <source>
        <strain evidence="12">UoL-WK</strain>
    </source>
</reference>
<dbReference type="Pfam" id="PF00153">
    <property type="entry name" value="Mito_carr"/>
    <property type="match status" value="2"/>
</dbReference>
<comment type="subcellular location">
    <subcellularLocation>
        <location evidence="1">Mitochondrion inner membrane</location>
        <topology evidence="1">Multi-pass membrane protein</topology>
    </subcellularLocation>
</comment>
<dbReference type="GO" id="GO:1990519">
    <property type="term" value="P:pyrimidine nucleotide import into mitochondrion"/>
    <property type="evidence" value="ECO:0007669"/>
    <property type="project" value="TreeGrafter"/>
</dbReference>
<dbReference type="OrthoDB" id="269120at2759"/>
<feature type="non-terminal residue" evidence="12">
    <location>
        <position position="1"/>
    </location>
</feature>
<keyword evidence="4 10" id="KW-0812">Transmembrane</keyword>
<evidence type="ECO:0000256" key="6">
    <source>
        <dbReference type="ARBA" id="ARBA00022792"/>
    </source>
</evidence>
<sequence length="169" mass="19571">EYGTATLRKCSVAIWRENRWKGFFKGLSASYFGVSDTVIHFVIYEHLKMKINEHRLSYNGEVKVAEAYGCHNTSQFVLYFCAAAVSKTCSTLITYPHEVIRTRLREQGNKYKTFRQTFGLILREERMIGLYRGLGTQCFRQIPNTAIMMGLYEIIVYSIKSLQTSHNTL</sequence>
<evidence type="ECO:0000256" key="2">
    <source>
        <dbReference type="ARBA" id="ARBA00006375"/>
    </source>
</evidence>
<evidence type="ECO:0000313" key="12">
    <source>
        <dbReference type="EMBL" id="RWS01976.1"/>
    </source>
</evidence>
<dbReference type="EMBL" id="NCKU01008332">
    <property type="protein sequence ID" value="RWS01976.1"/>
    <property type="molecule type" value="Genomic_DNA"/>
</dbReference>
<evidence type="ECO:0000256" key="9">
    <source>
        <dbReference type="ARBA" id="ARBA00023136"/>
    </source>
</evidence>
<feature type="non-terminal residue" evidence="12">
    <location>
        <position position="169"/>
    </location>
</feature>
<keyword evidence="9 10" id="KW-0472">Membrane</keyword>
<dbReference type="PANTHER" id="PTHR45829:SF4">
    <property type="entry name" value="MITOCHONDRIAL CARRIER PROTEIN RIM2"/>
    <property type="match status" value="1"/>
</dbReference>
<keyword evidence="5" id="KW-0677">Repeat</keyword>
<dbReference type="PANTHER" id="PTHR45829">
    <property type="entry name" value="MITOCHONDRIAL CARRIER PROTEIN RIM2"/>
    <property type="match status" value="1"/>
</dbReference>
<keyword evidence="8" id="KW-0496">Mitochondrion</keyword>
<evidence type="ECO:0000256" key="11">
    <source>
        <dbReference type="RuleBase" id="RU000488"/>
    </source>
</evidence>
<dbReference type="Gene3D" id="1.50.40.10">
    <property type="entry name" value="Mitochondrial carrier domain"/>
    <property type="match status" value="1"/>
</dbReference>
<evidence type="ECO:0000256" key="5">
    <source>
        <dbReference type="ARBA" id="ARBA00022737"/>
    </source>
</evidence>
<feature type="repeat" description="Solcar" evidence="10">
    <location>
        <begin position="74"/>
        <end position="158"/>
    </location>
</feature>
<comment type="similarity">
    <text evidence="2 11">Belongs to the mitochondrial carrier (TC 2.A.29) family.</text>
</comment>
<keyword evidence="7" id="KW-1133">Transmembrane helix</keyword>
<keyword evidence="6" id="KW-0999">Mitochondrion inner membrane</keyword>
<dbReference type="PROSITE" id="PS50920">
    <property type="entry name" value="SOLCAR"/>
    <property type="match status" value="1"/>
</dbReference>
<organism evidence="12 13">
    <name type="scientific">Dinothrombium tinctorium</name>
    <dbReference type="NCBI Taxonomy" id="1965070"/>
    <lineage>
        <taxon>Eukaryota</taxon>
        <taxon>Metazoa</taxon>
        <taxon>Ecdysozoa</taxon>
        <taxon>Arthropoda</taxon>
        <taxon>Chelicerata</taxon>
        <taxon>Arachnida</taxon>
        <taxon>Acari</taxon>
        <taxon>Acariformes</taxon>
        <taxon>Trombidiformes</taxon>
        <taxon>Prostigmata</taxon>
        <taxon>Anystina</taxon>
        <taxon>Parasitengona</taxon>
        <taxon>Trombidioidea</taxon>
        <taxon>Trombidiidae</taxon>
        <taxon>Dinothrombium</taxon>
    </lineage>
</organism>
<proteinExistence type="inferred from homology"/>